<keyword evidence="3" id="KW-1185">Reference proteome</keyword>
<keyword evidence="1" id="KW-0812">Transmembrane</keyword>
<organism evidence="2 3">
    <name type="scientific">Araneus ventricosus</name>
    <name type="common">Orbweaver spider</name>
    <name type="synonym">Epeira ventricosa</name>
    <dbReference type="NCBI Taxonomy" id="182803"/>
    <lineage>
        <taxon>Eukaryota</taxon>
        <taxon>Metazoa</taxon>
        <taxon>Ecdysozoa</taxon>
        <taxon>Arthropoda</taxon>
        <taxon>Chelicerata</taxon>
        <taxon>Arachnida</taxon>
        <taxon>Araneae</taxon>
        <taxon>Araneomorphae</taxon>
        <taxon>Entelegynae</taxon>
        <taxon>Araneoidea</taxon>
        <taxon>Araneidae</taxon>
        <taxon>Araneus</taxon>
    </lineage>
</organism>
<gene>
    <name evidence="2" type="ORF">AVEN_103946_1</name>
</gene>
<dbReference type="AlphaFoldDB" id="A0A4Y2I8U1"/>
<name>A0A4Y2I8U1_ARAVE</name>
<dbReference type="EMBL" id="BGPR01002443">
    <property type="protein sequence ID" value="GBM73516.1"/>
    <property type="molecule type" value="Genomic_DNA"/>
</dbReference>
<comment type="caution">
    <text evidence="2">The sequence shown here is derived from an EMBL/GenBank/DDBJ whole genome shotgun (WGS) entry which is preliminary data.</text>
</comment>
<keyword evidence="1" id="KW-1133">Transmembrane helix</keyword>
<proteinExistence type="predicted"/>
<sequence length="97" mass="11179">MCTVLQLFIHVHCRRPPFADATFANVLLMATMCGWFVVWGLSEKWWFLFSWEKCPRWKGKTSQAVSVEEKSVACLVLLQRPLKSEIVGVVLVIVPVW</sequence>
<evidence type="ECO:0000313" key="2">
    <source>
        <dbReference type="EMBL" id="GBM73516.1"/>
    </source>
</evidence>
<dbReference type="Proteomes" id="UP000499080">
    <property type="component" value="Unassembled WGS sequence"/>
</dbReference>
<evidence type="ECO:0000256" key="1">
    <source>
        <dbReference type="SAM" id="Phobius"/>
    </source>
</evidence>
<feature type="transmembrane region" description="Helical" evidence="1">
    <location>
        <begin position="23"/>
        <end position="41"/>
    </location>
</feature>
<accession>A0A4Y2I8U1</accession>
<keyword evidence="1" id="KW-0472">Membrane</keyword>
<reference evidence="2 3" key="1">
    <citation type="journal article" date="2019" name="Sci. Rep.">
        <title>Orb-weaving spider Araneus ventricosus genome elucidates the spidroin gene catalogue.</title>
        <authorList>
            <person name="Kono N."/>
            <person name="Nakamura H."/>
            <person name="Ohtoshi R."/>
            <person name="Moran D.A.P."/>
            <person name="Shinohara A."/>
            <person name="Yoshida Y."/>
            <person name="Fujiwara M."/>
            <person name="Mori M."/>
            <person name="Tomita M."/>
            <person name="Arakawa K."/>
        </authorList>
    </citation>
    <scope>NUCLEOTIDE SEQUENCE [LARGE SCALE GENOMIC DNA]</scope>
</reference>
<evidence type="ECO:0000313" key="3">
    <source>
        <dbReference type="Proteomes" id="UP000499080"/>
    </source>
</evidence>
<protein>
    <submittedName>
        <fullName evidence="2">Uncharacterized protein</fullName>
    </submittedName>
</protein>